<gene>
    <name evidence="1" type="ORF">Cvel_9206</name>
</gene>
<dbReference type="VEuPathDB" id="CryptoDB:Cvel_9206"/>
<accession>A0A0G4HX55</accession>
<dbReference type="EMBL" id="CDMZ01004228">
    <property type="protein sequence ID" value="CEM49089.1"/>
    <property type="molecule type" value="Genomic_DNA"/>
</dbReference>
<reference evidence="1" key="1">
    <citation type="submission" date="2014-11" db="EMBL/GenBank/DDBJ databases">
        <authorList>
            <person name="Otto D Thomas"/>
            <person name="Naeem Raeece"/>
        </authorList>
    </citation>
    <scope>NUCLEOTIDE SEQUENCE</scope>
</reference>
<proteinExistence type="predicted"/>
<sequence length="126" mass="13353">MMILKFGEIYDLIKEGAKSATLSRAGFPHSNVDVFRSSSGSSSSSSSSSSCGHVLVAVASLILEGPKSQWRDVKRYREAERVLEGMLGDVGALEALWGLWVSPLPLAAWELMGALVEPAVSAQASA</sequence>
<name>A0A0G4HX55_9ALVE</name>
<evidence type="ECO:0000313" key="1">
    <source>
        <dbReference type="EMBL" id="CEM49089.1"/>
    </source>
</evidence>
<dbReference type="AlphaFoldDB" id="A0A0G4HX55"/>
<organism evidence="1">
    <name type="scientific">Chromera velia CCMP2878</name>
    <dbReference type="NCBI Taxonomy" id="1169474"/>
    <lineage>
        <taxon>Eukaryota</taxon>
        <taxon>Sar</taxon>
        <taxon>Alveolata</taxon>
        <taxon>Colpodellida</taxon>
        <taxon>Chromeraceae</taxon>
        <taxon>Chromera</taxon>
    </lineage>
</organism>
<protein>
    <submittedName>
        <fullName evidence="1">Uncharacterized protein</fullName>
    </submittedName>
</protein>